<protein>
    <recommendedName>
        <fullName evidence="7">UDP-glucoronosyl and UDP-glucosyl transferase family protein</fullName>
    </recommendedName>
</protein>
<dbReference type="GO" id="GO:0016758">
    <property type="term" value="F:hexosyltransferase activity"/>
    <property type="evidence" value="ECO:0007669"/>
    <property type="project" value="UniProtKB-ARBA"/>
</dbReference>
<gene>
    <name evidence="5" type="ORF">AOCH_004870</name>
</gene>
<dbReference type="Gene3D" id="3.40.50.2000">
    <property type="entry name" value="Glycogen Phosphorylase B"/>
    <property type="match status" value="2"/>
</dbReference>
<feature type="domain" description="6-phosphogluconate dehydrogenase NADP-binding" evidence="2">
    <location>
        <begin position="540"/>
        <end position="663"/>
    </location>
</feature>
<evidence type="ECO:0008006" key="7">
    <source>
        <dbReference type="Google" id="ProtNLM"/>
    </source>
</evidence>
<accession>A0A0F8ULC7</accession>
<evidence type="ECO:0000313" key="6">
    <source>
        <dbReference type="Proteomes" id="UP000034947"/>
    </source>
</evidence>
<dbReference type="OrthoDB" id="5835829at2759"/>
<feature type="domain" description="Erythromycin biosynthesis protein CIII-like C-terminal" evidence="3">
    <location>
        <begin position="360"/>
        <end position="450"/>
    </location>
</feature>
<dbReference type="PANTHER" id="PTHR43060:SF15">
    <property type="entry name" value="3-HYDROXYISOBUTYRATE DEHYDROGENASE-LIKE 1, MITOCHONDRIAL-RELATED"/>
    <property type="match status" value="1"/>
</dbReference>
<dbReference type="GO" id="GO:0050661">
    <property type="term" value="F:NADP binding"/>
    <property type="evidence" value="ECO:0007669"/>
    <property type="project" value="InterPro"/>
</dbReference>
<dbReference type="Pfam" id="PF14833">
    <property type="entry name" value="NAD_binding_11"/>
    <property type="match status" value="1"/>
</dbReference>
<dbReference type="Gene3D" id="1.10.1040.10">
    <property type="entry name" value="N-(1-d-carboxylethyl)-l-norvaline Dehydrogenase, domain 2"/>
    <property type="match status" value="1"/>
</dbReference>
<dbReference type="Proteomes" id="UP000034947">
    <property type="component" value="Unassembled WGS sequence"/>
</dbReference>
<reference evidence="5 6" key="1">
    <citation type="submission" date="2015-02" db="EMBL/GenBank/DDBJ databases">
        <title>Draft Genome Sequences of Two Closely-Related Aflatoxigenic Aspergillus Species Obtained from the Cote d'Ivoire.</title>
        <authorList>
            <person name="Moore G.G."/>
            <person name="Beltz S.B."/>
            <person name="Mack B.M."/>
        </authorList>
    </citation>
    <scope>NUCLEOTIDE SEQUENCE [LARGE SCALE GENOMIC DNA]</scope>
    <source>
        <strain evidence="5 6">SRRC1432</strain>
    </source>
</reference>
<evidence type="ECO:0000259" key="2">
    <source>
        <dbReference type="Pfam" id="PF03446"/>
    </source>
</evidence>
<keyword evidence="1" id="KW-0808">Transferase</keyword>
<dbReference type="InterPro" id="IPR002213">
    <property type="entry name" value="UDP_glucos_trans"/>
</dbReference>
<dbReference type="Pfam" id="PF06722">
    <property type="entry name" value="EryCIII-like_C"/>
    <property type="match status" value="1"/>
</dbReference>
<dbReference type="GO" id="GO:0008194">
    <property type="term" value="F:UDP-glycosyltransferase activity"/>
    <property type="evidence" value="ECO:0007669"/>
    <property type="project" value="InterPro"/>
</dbReference>
<keyword evidence="6" id="KW-1185">Reference proteome</keyword>
<dbReference type="InterPro" id="IPR008927">
    <property type="entry name" value="6-PGluconate_DH-like_C_sf"/>
</dbReference>
<dbReference type="SUPFAM" id="SSF51735">
    <property type="entry name" value="NAD(P)-binding Rossmann-fold domains"/>
    <property type="match status" value="1"/>
</dbReference>
<dbReference type="PANTHER" id="PTHR43060">
    <property type="entry name" value="3-HYDROXYISOBUTYRATE DEHYDROGENASE-LIKE 1, MITOCHONDRIAL-RELATED"/>
    <property type="match status" value="1"/>
</dbReference>
<dbReference type="Pfam" id="PF03446">
    <property type="entry name" value="NAD_binding_2"/>
    <property type="match status" value="1"/>
</dbReference>
<dbReference type="InterPro" id="IPR029154">
    <property type="entry name" value="HIBADH-like_NADP-bd"/>
</dbReference>
<dbReference type="Gene3D" id="3.40.50.720">
    <property type="entry name" value="NAD(P)-binding Rossmann-like Domain"/>
    <property type="match status" value="1"/>
</dbReference>
<organism evidence="5 6">
    <name type="scientific">Aspergillus ochraceoroseus</name>
    <dbReference type="NCBI Taxonomy" id="138278"/>
    <lineage>
        <taxon>Eukaryota</taxon>
        <taxon>Fungi</taxon>
        <taxon>Dikarya</taxon>
        <taxon>Ascomycota</taxon>
        <taxon>Pezizomycotina</taxon>
        <taxon>Eurotiomycetes</taxon>
        <taxon>Eurotiomycetidae</taxon>
        <taxon>Eurotiales</taxon>
        <taxon>Aspergillaceae</taxon>
        <taxon>Aspergillus</taxon>
        <taxon>Aspergillus subgen. Nidulantes</taxon>
    </lineage>
</organism>
<evidence type="ECO:0000259" key="4">
    <source>
        <dbReference type="Pfam" id="PF14833"/>
    </source>
</evidence>
<dbReference type="GO" id="GO:0051287">
    <property type="term" value="F:NAD binding"/>
    <property type="evidence" value="ECO:0007669"/>
    <property type="project" value="InterPro"/>
</dbReference>
<dbReference type="CDD" id="cd03784">
    <property type="entry name" value="GT1_Gtf-like"/>
    <property type="match status" value="1"/>
</dbReference>
<dbReference type="InterPro" id="IPR010610">
    <property type="entry name" value="EryCIII-like_C"/>
</dbReference>
<proteinExistence type="predicted"/>
<dbReference type="EMBL" id="JYKN01001445">
    <property type="protein sequence ID" value="KKK20424.1"/>
    <property type="molecule type" value="Genomic_DNA"/>
</dbReference>
<dbReference type="AlphaFoldDB" id="A0A0F8ULC7"/>
<dbReference type="SUPFAM" id="SSF53756">
    <property type="entry name" value="UDP-Glycosyltransferase/glycogen phosphorylase"/>
    <property type="match status" value="1"/>
</dbReference>
<name>A0A0F8ULC7_9EURO</name>
<dbReference type="InterPro" id="IPR013328">
    <property type="entry name" value="6PGD_dom2"/>
</dbReference>
<feature type="domain" description="3-hydroxyisobutyrate dehydrogenase-like NAD-binding" evidence="4">
    <location>
        <begin position="680"/>
        <end position="799"/>
    </location>
</feature>
<evidence type="ECO:0000259" key="3">
    <source>
        <dbReference type="Pfam" id="PF06722"/>
    </source>
</evidence>
<dbReference type="VEuPathDB" id="FungiDB:P175DRAFT_0502959"/>
<dbReference type="VEuPathDB" id="FungiDB:P175DRAFT_0558981"/>
<evidence type="ECO:0000256" key="1">
    <source>
        <dbReference type="ARBA" id="ARBA00022679"/>
    </source>
</evidence>
<dbReference type="InterPro" id="IPR006115">
    <property type="entry name" value="6PGDH_NADP-bd"/>
</dbReference>
<dbReference type="InterPro" id="IPR036291">
    <property type="entry name" value="NAD(P)-bd_dom_sf"/>
</dbReference>
<sequence length="812" mass="88514">MAKSNILFLTNSELGQATVCLAVAHEFLLRPSYSVHIASFSPLQPAVSRLNVRTLTLASSAASTATFHTIPGRSMINVLIGSGAYQNSFSTHQIGFHGALKTYSTLPRYLAPWTGAEYMAIYKSCVDIIQELHPVMVVVDPLFAQALDACRTLKCAYVQLGPNTLKDHVIQPMLGNLWKLPILCSGYPYPLPWRLILPNAYLAVKLGQALSRSPILKELNDTRHSHGLKGAYPTLMGTSEDNTTPRLIPSRPEIDFPSFVPKNFTLCGPILLPHRHIGRENPGLAQWLSQRPTVLINMGSIVSFSVDQTQEVAAGLRILLDAKPDLQVLWKLKRDNTDKVGDFLDSIFDEIREPMINGRVRIEEWLSVEPSCILQSGYVSCMVHHGGANSYHEAVRAGVPQIVLPVWFDTYDFAARVEWLGIGVWGSKKSAPVVNGAELGQALTHVLASESSLAIQEKAKSIALALGETEGRVVACEKILELIEGDSRGVSIRTGDFRVLSSLFVHKITYHYIQWQQKQSLGLVWETSAGRNIALKGPQQAPVILYNRTTAKATAFAETLNAQTAHAAIAEPSLPKLVQDASITFICVGDDSALDQIIHSITADQDADLTSKIIIDCSTVHPDTSRRTHAALAARGRHAGQMIVVPAGAAEAVARVQPFFEGVTARKTLDLGERGARDVGLATTLKLIGNSFILNTVETVAESLVVADKSGLGADKFQEFMHAFLPGPFAKYADRMCSGDYYQREEPLFAVDLARKDVRLAGEIAERAGVTPRSLQVTDGYLQQVKAEKGVKGDIAGVYGAIRKESGLPYDN</sequence>
<comment type="caution">
    <text evidence="5">The sequence shown here is derived from an EMBL/GenBank/DDBJ whole genome shotgun (WGS) entry which is preliminary data.</text>
</comment>
<evidence type="ECO:0000313" key="5">
    <source>
        <dbReference type="EMBL" id="KKK20424.1"/>
    </source>
</evidence>
<dbReference type="SUPFAM" id="SSF48179">
    <property type="entry name" value="6-phosphogluconate dehydrogenase C-terminal domain-like"/>
    <property type="match status" value="1"/>
</dbReference>